<dbReference type="InterPro" id="IPR027417">
    <property type="entry name" value="P-loop_NTPase"/>
</dbReference>
<protein>
    <recommendedName>
        <fullName evidence="3">Orc1-like AAA ATPase domain-containing protein</fullName>
    </recommendedName>
</protein>
<dbReference type="Proteomes" id="UP001214250">
    <property type="component" value="Chromosome 2"/>
</dbReference>
<dbReference type="RefSeq" id="WP_274151980.1">
    <property type="nucleotide sequence ID" value="NZ_CP117812.1"/>
</dbReference>
<dbReference type="EMBL" id="CP117812">
    <property type="protein sequence ID" value="WDE97531.1"/>
    <property type="molecule type" value="Genomic_DNA"/>
</dbReference>
<sequence>MIEKTKIILNLDKVGETADFNTNELLQEEQFEEFVRKIIEVKAQKDRLGNAVDRIADCQIHDAIFISGERGSGKTTFLKNYPKFLEEHQTELSKNFRSLPIIDPTLLHDDEKFLIITVSHIINFVDVTVNTHSLSEMKRGILCQYHEKLTEISEAIATSSNSESMVERIIDNQYSLGLEQKLHEFFGCITRLLDTEILLLPIDDIDMSFQHGFEVLEVVRKFLSSPYIIPVISGDYKLYCTIVEKKFTQKLHSPFFDSSKNEGMSISGGINSHNWKREIISLTEQYFDKVFPKDKRIELPSIKEILKQNISEIEVRQGTLSITLYDLCRTINEAFNYPMMFKTLSDESSSNPIPLTSLRIFLQTLSRLTPHVIDRQVNFVSHPIDSTGHKPLFIVDNNKSLCESIYYLNSNSNPLIKLSAQANISALRKNEGYMDTLLAHDLFAYKKEKGNRLEKINKFGSKKIDGVPGNKNLYITTEKYDYLTKRGGEKARFLLELFTYSDYYASHQKYHFFVAVKYFEFLLCSPDRTNNNERVTPKSYTRFLDIPNDNYIETEPLLPTDEELTPQTLDVDNINSTYPHDPFEIAPELSLSCSKMSASFIYKVRNKFINNLNVMYYNNDIEWGNENLYTMGQRISYIFLNSIAFFEKLNNRFSSKLQGVSETNIASGKSIDLISTKDNAYLFNIKPLLGHDHYWTTWFSQHPLIRLFLPHLDQDSSNRDDILINLLNTTSLGNVNNTSVHRGPTITRNTVKDFNALQRKFKSCINRVISNKSAKSKDENLSYALLVITENPKLSNKLKKVLTNIVATNAVAFHSSMLDIKDYNNNTYSKFREIFPNSTML</sequence>
<gene>
    <name evidence="1" type="ORF">PQO03_17025</name>
</gene>
<organism evidence="1 2">
    <name type="scientific">Lentisphaera profundi</name>
    <dbReference type="NCBI Taxonomy" id="1658616"/>
    <lineage>
        <taxon>Bacteria</taxon>
        <taxon>Pseudomonadati</taxon>
        <taxon>Lentisphaerota</taxon>
        <taxon>Lentisphaeria</taxon>
        <taxon>Lentisphaerales</taxon>
        <taxon>Lentisphaeraceae</taxon>
        <taxon>Lentisphaera</taxon>
    </lineage>
</organism>
<reference evidence="1 2" key="1">
    <citation type="submission" date="2023-02" db="EMBL/GenBank/DDBJ databases">
        <title>Genome sequence of Lentisphaera profundi SAORIC-696.</title>
        <authorList>
            <person name="Kim e."/>
            <person name="Cho J.-C."/>
            <person name="Choi A."/>
            <person name="Kang I."/>
        </authorList>
    </citation>
    <scope>NUCLEOTIDE SEQUENCE [LARGE SCALE GENOMIC DNA]</scope>
    <source>
        <strain evidence="1 2">SAORIC-696</strain>
    </source>
</reference>
<proteinExistence type="predicted"/>
<keyword evidence="2" id="KW-1185">Reference proteome</keyword>
<dbReference type="SUPFAM" id="SSF52540">
    <property type="entry name" value="P-loop containing nucleoside triphosphate hydrolases"/>
    <property type="match status" value="1"/>
</dbReference>
<evidence type="ECO:0000313" key="1">
    <source>
        <dbReference type="EMBL" id="WDE97531.1"/>
    </source>
</evidence>
<name>A0ABY7VUF9_9BACT</name>
<evidence type="ECO:0008006" key="3">
    <source>
        <dbReference type="Google" id="ProtNLM"/>
    </source>
</evidence>
<evidence type="ECO:0000313" key="2">
    <source>
        <dbReference type="Proteomes" id="UP001214250"/>
    </source>
</evidence>
<accession>A0ABY7VUF9</accession>